<dbReference type="AlphaFoldDB" id="I1K8Q4"/>
<reference evidence="1 2" key="1">
    <citation type="journal article" date="2010" name="Nature">
        <title>Genome sequence of the palaeopolyploid soybean.</title>
        <authorList>
            <person name="Schmutz J."/>
            <person name="Cannon S.B."/>
            <person name="Schlueter J."/>
            <person name="Ma J."/>
            <person name="Mitros T."/>
            <person name="Nelson W."/>
            <person name="Hyten D.L."/>
            <person name="Song Q."/>
            <person name="Thelen J.J."/>
            <person name="Cheng J."/>
            <person name="Xu D."/>
            <person name="Hellsten U."/>
            <person name="May G.D."/>
            <person name="Yu Y."/>
            <person name="Sakurai T."/>
            <person name="Umezawa T."/>
            <person name="Bhattacharyya M.K."/>
            <person name="Sandhu D."/>
            <person name="Valliyodan B."/>
            <person name="Lindquist E."/>
            <person name="Peto M."/>
            <person name="Grant D."/>
            <person name="Shu S."/>
            <person name="Goodstein D."/>
            <person name="Barry K."/>
            <person name="Futrell-Griggs M."/>
            <person name="Abernathy B."/>
            <person name="Du J."/>
            <person name="Tian Z."/>
            <person name="Zhu L."/>
            <person name="Gill N."/>
            <person name="Joshi T."/>
            <person name="Libault M."/>
            <person name="Sethuraman A."/>
            <person name="Zhang X.-C."/>
            <person name="Shinozaki K."/>
            <person name="Nguyen H.T."/>
            <person name="Wing R.A."/>
            <person name="Cregan P."/>
            <person name="Specht J."/>
            <person name="Grimwood J."/>
            <person name="Rokhsar D."/>
            <person name="Stacey G."/>
            <person name="Shoemaker R.C."/>
            <person name="Jackson S.A."/>
        </authorList>
    </citation>
    <scope>NUCLEOTIDE SEQUENCE [LARGE SCALE GENOMIC DNA]</scope>
    <source>
        <strain evidence="2">cv. Williams 82</strain>
        <tissue evidence="1">Callus</tissue>
    </source>
</reference>
<dbReference type="SMR" id="I1K8Q4"/>
<gene>
    <name evidence="1" type="ORF">GLYMA_06G064300</name>
</gene>
<dbReference type="OrthoDB" id="1882251at2759"/>
<dbReference type="EMBL" id="CM000839">
    <property type="protein sequence ID" value="KRH52369.1"/>
    <property type="molecule type" value="Genomic_DNA"/>
</dbReference>
<dbReference type="OMA" id="ELHTYHA"/>
<dbReference type="Proteomes" id="UP000008827">
    <property type="component" value="Chromosome 6"/>
</dbReference>
<evidence type="ECO:0000313" key="1">
    <source>
        <dbReference type="EMBL" id="KRH52369.1"/>
    </source>
</evidence>
<dbReference type="EnsemblPlants" id="KRH52369">
    <property type="protein sequence ID" value="KRH52369"/>
    <property type="gene ID" value="GLYMA_06G064300"/>
</dbReference>
<sequence>MPFITKEEFYQFYKKDREVFSCLVIKLARNPAQSLLVMALWLRLENTGFPNVISKLASLLDTLFNAQANEAETCLKWLELENAPVPNSGSLSLTSTLIHGETSLQLFSQKRFTAITGIKSILNKICARIFTDILQNILCSTGTVLPNTYRPSIVPGFPHPLFGPFTIPPINFVELDLSDPKIWENKGPCDDVTDDDKTMFVTFSRGIPVTEEEVRHLFTNYFGDCIKVLNTGNADTSDQVLFATMVLKNVETVDRILNGKHIAKFQINGKHIWTRKYEQ</sequence>
<dbReference type="InParanoid" id="I1K8Q4"/>
<accession>I1K8Q4</accession>
<dbReference type="Gramene" id="KRH52369">
    <property type="protein sequence ID" value="KRH52369"/>
    <property type="gene ID" value="GLYMA_06G064300"/>
</dbReference>
<dbReference type="PaxDb" id="3847-GLYMA06G06800.1"/>
<reference evidence="1" key="3">
    <citation type="submission" date="2018-07" db="EMBL/GenBank/DDBJ databases">
        <title>WGS assembly of Glycine max.</title>
        <authorList>
            <person name="Schmutz J."/>
            <person name="Cannon S."/>
            <person name="Schlueter J."/>
            <person name="Ma J."/>
            <person name="Mitros T."/>
            <person name="Nelson W."/>
            <person name="Hyten D."/>
            <person name="Song Q."/>
            <person name="Thelen J."/>
            <person name="Cheng J."/>
            <person name="Xu D."/>
            <person name="Hellsten U."/>
            <person name="May G."/>
            <person name="Yu Y."/>
            <person name="Sakurai T."/>
            <person name="Umezawa T."/>
            <person name="Bhattacharyya M."/>
            <person name="Sandhu D."/>
            <person name="Valliyodan B."/>
            <person name="Lindquist E."/>
            <person name="Peto M."/>
            <person name="Grant D."/>
            <person name="Shu S."/>
            <person name="Goodstein D."/>
            <person name="Barry K."/>
            <person name="Futrell-Griggs M."/>
            <person name="Abernathy B."/>
            <person name="Du J."/>
            <person name="Tian Z."/>
            <person name="Zhu L."/>
            <person name="Gill N."/>
            <person name="Joshi T."/>
            <person name="Libault M."/>
            <person name="Sethuraman A."/>
            <person name="Zhang X."/>
            <person name="Shinozaki K."/>
            <person name="Nguyen H."/>
            <person name="Wing R."/>
            <person name="Cregan P."/>
            <person name="Specht J."/>
            <person name="Grimwood J."/>
            <person name="Rokhsar D."/>
            <person name="Stacey G."/>
            <person name="Shoemaker R."/>
            <person name="Jackson S."/>
        </authorList>
    </citation>
    <scope>NUCLEOTIDE SEQUENCE</scope>
    <source>
        <tissue evidence="1">Callus</tissue>
    </source>
</reference>
<dbReference type="PANTHER" id="PTHR33527:SF42">
    <property type="entry name" value="RRM DOMAIN-CONTAINING PROTEIN"/>
    <property type="match status" value="1"/>
</dbReference>
<dbReference type="eggNOG" id="ENOG502RF4V">
    <property type="taxonomic scope" value="Eukaryota"/>
</dbReference>
<reference evidence="2" key="2">
    <citation type="submission" date="2018-02" db="UniProtKB">
        <authorList>
            <consortium name="EnsemblPlants"/>
        </authorList>
    </citation>
    <scope>IDENTIFICATION</scope>
    <source>
        <strain evidence="2">Williams 82</strain>
    </source>
</reference>
<organism evidence="1">
    <name type="scientific">Glycine max</name>
    <name type="common">Soybean</name>
    <name type="synonym">Glycine hispida</name>
    <dbReference type="NCBI Taxonomy" id="3847"/>
    <lineage>
        <taxon>Eukaryota</taxon>
        <taxon>Viridiplantae</taxon>
        <taxon>Streptophyta</taxon>
        <taxon>Embryophyta</taxon>
        <taxon>Tracheophyta</taxon>
        <taxon>Spermatophyta</taxon>
        <taxon>Magnoliopsida</taxon>
        <taxon>eudicotyledons</taxon>
        <taxon>Gunneridae</taxon>
        <taxon>Pentapetalae</taxon>
        <taxon>rosids</taxon>
        <taxon>fabids</taxon>
        <taxon>Fabales</taxon>
        <taxon>Fabaceae</taxon>
        <taxon>Papilionoideae</taxon>
        <taxon>50 kb inversion clade</taxon>
        <taxon>NPAAA clade</taxon>
        <taxon>indigoferoid/millettioid clade</taxon>
        <taxon>Phaseoleae</taxon>
        <taxon>Glycine</taxon>
        <taxon>Glycine subgen. Soja</taxon>
    </lineage>
</organism>
<proteinExistence type="predicted"/>
<dbReference type="HOGENOM" id="CLU_049092_1_0_1"/>
<keyword evidence="3" id="KW-1185">Reference proteome</keyword>
<protein>
    <recommendedName>
        <fullName evidence="4">RRM domain-containing protein</fullName>
    </recommendedName>
</protein>
<name>I1K8Q4_SOYBN</name>
<evidence type="ECO:0008006" key="4">
    <source>
        <dbReference type="Google" id="ProtNLM"/>
    </source>
</evidence>
<evidence type="ECO:0000313" key="3">
    <source>
        <dbReference type="Proteomes" id="UP000008827"/>
    </source>
</evidence>
<dbReference type="PANTHER" id="PTHR33527">
    <property type="entry name" value="OS07G0274300 PROTEIN"/>
    <property type="match status" value="1"/>
</dbReference>
<evidence type="ECO:0000313" key="2">
    <source>
        <dbReference type="EnsemblPlants" id="KRH52369"/>
    </source>
</evidence>